<evidence type="ECO:0000313" key="9">
    <source>
        <dbReference type="EMBL" id="KAK8866506.1"/>
    </source>
</evidence>
<evidence type="ECO:0000256" key="1">
    <source>
        <dbReference type="ARBA" id="ARBA00001966"/>
    </source>
</evidence>
<reference evidence="9 10" key="1">
    <citation type="submission" date="2024-04" db="EMBL/GenBank/DDBJ databases">
        <title>Tritrichomonas musculus Genome.</title>
        <authorList>
            <person name="Alves-Ferreira E."/>
            <person name="Grigg M."/>
            <person name="Lorenzi H."/>
            <person name="Galac M."/>
        </authorList>
    </citation>
    <scope>NUCLEOTIDE SEQUENCE [LARGE SCALE GENOMIC DNA]</scope>
    <source>
        <strain evidence="9 10">EAF2021</strain>
    </source>
</reference>
<evidence type="ECO:0000256" key="4">
    <source>
        <dbReference type="ARBA" id="ARBA00022705"/>
    </source>
</evidence>
<keyword evidence="10" id="KW-1185">Reference proteome</keyword>
<evidence type="ECO:0000256" key="5">
    <source>
        <dbReference type="ARBA" id="ARBA00022723"/>
    </source>
</evidence>
<evidence type="ECO:0000256" key="2">
    <source>
        <dbReference type="ARBA" id="ARBA00022485"/>
    </source>
</evidence>
<keyword evidence="6" id="KW-0408">Iron</keyword>
<evidence type="ECO:0000256" key="6">
    <source>
        <dbReference type="ARBA" id="ARBA00023004"/>
    </source>
</evidence>
<keyword evidence="3" id="KW-0639">Primosome</keyword>
<name>A0ABR2IPY7_9EUKA</name>
<protein>
    <recommendedName>
        <fullName evidence="8">DNA primase large subunit C-terminal domain-containing protein</fullName>
    </recommendedName>
</protein>
<evidence type="ECO:0000256" key="3">
    <source>
        <dbReference type="ARBA" id="ARBA00022515"/>
    </source>
</evidence>
<comment type="caution">
    <text evidence="9">The sequence shown here is derived from an EMBL/GenBank/DDBJ whole genome shotgun (WGS) entry which is preliminary data.</text>
</comment>
<dbReference type="EMBL" id="JAPFFF010000015">
    <property type="protein sequence ID" value="KAK8866506.1"/>
    <property type="molecule type" value="Genomic_DNA"/>
</dbReference>
<dbReference type="PANTHER" id="PTHR10537">
    <property type="entry name" value="DNA PRIMASE LARGE SUBUNIT"/>
    <property type="match status" value="1"/>
</dbReference>
<dbReference type="Pfam" id="PF04104">
    <property type="entry name" value="DNA_primase_lrg"/>
    <property type="match status" value="1"/>
</dbReference>
<dbReference type="InterPro" id="IPR058560">
    <property type="entry name" value="DNA_primase_C"/>
</dbReference>
<feature type="domain" description="DNA primase large subunit C-terminal" evidence="8">
    <location>
        <begin position="287"/>
        <end position="449"/>
    </location>
</feature>
<dbReference type="InterPro" id="IPR007238">
    <property type="entry name" value="DNA_primase_lsu_euk/arc"/>
</dbReference>
<dbReference type="Pfam" id="PF26466">
    <property type="entry name" value="DNA_primase_lrg_N"/>
    <property type="match status" value="1"/>
</dbReference>
<evidence type="ECO:0000259" key="8">
    <source>
        <dbReference type="Pfam" id="PF04104"/>
    </source>
</evidence>
<keyword evidence="2" id="KW-0004">4Fe-4S</keyword>
<dbReference type="PANTHER" id="PTHR10537:SF3">
    <property type="entry name" value="DNA PRIMASE LARGE SUBUNIT"/>
    <property type="match status" value="1"/>
</dbReference>
<evidence type="ECO:0000313" key="10">
    <source>
        <dbReference type="Proteomes" id="UP001470230"/>
    </source>
</evidence>
<organism evidence="9 10">
    <name type="scientific">Tritrichomonas musculus</name>
    <dbReference type="NCBI Taxonomy" id="1915356"/>
    <lineage>
        <taxon>Eukaryota</taxon>
        <taxon>Metamonada</taxon>
        <taxon>Parabasalia</taxon>
        <taxon>Tritrichomonadida</taxon>
        <taxon>Tritrichomonadidae</taxon>
        <taxon>Tritrichomonas</taxon>
    </lineage>
</organism>
<evidence type="ECO:0000256" key="7">
    <source>
        <dbReference type="ARBA" id="ARBA00023014"/>
    </source>
</evidence>
<comment type="cofactor">
    <cofactor evidence="1">
        <name>[4Fe-4S] cluster</name>
        <dbReference type="ChEBI" id="CHEBI:49883"/>
    </cofactor>
</comment>
<accession>A0ABR2IPY7</accession>
<gene>
    <name evidence="9" type="ORF">M9Y10_009470</name>
</gene>
<dbReference type="Proteomes" id="UP001470230">
    <property type="component" value="Unassembled WGS sequence"/>
</dbReference>
<dbReference type="Gene3D" id="1.20.930.80">
    <property type="match status" value="1"/>
</dbReference>
<keyword evidence="5" id="KW-0479">Metal-binding</keyword>
<sequence>MKTIHECVSSYVQNRTTKTSKINYFSFDRINSIRTEYIPIYSHSPSIELSYSDILKLAIQRAQFHERLKNEEKHYNLDYNMLRSIGIEFGIPFKRLTTNEPDIVIDQLSFFSLMMALLGDGIDEEVKKDFIKKEQRLMLYRLRTSKLSITEIDSKFWPDVNLRNTLILSYYEDKSQKKNNNENVDKRNFYDCENRNDCENGYFLLDFEIAFKYFKPAKLNLKDGFAILTIDDVYKIVVINYGKKLHKKLNKNSKKSNLPLIESLWIDFSAALVKNKESLLTLSNIEEVSKRSFPPCMYRIYESLKKSKILTFKAHFELALFLKGCGLDYYAQTDFWKLSKDPNLVNLKSIFGIGGIGKDYCPHSCVTMITREYPKNIYQTQGCPFRYMAKSEMKLYLKKINNGPRVSDLEKIVSKVPDHPQVACRLFFDSIHKDFPFEKTAVSHPVEYFIQSENRIRSKIFYH</sequence>
<keyword evidence="7" id="KW-0411">Iron-sulfur</keyword>
<keyword evidence="4" id="KW-0235">DNA replication</keyword>
<proteinExistence type="predicted"/>